<dbReference type="AlphaFoldDB" id="A0A1C0YI16"/>
<evidence type="ECO:0000256" key="1">
    <source>
        <dbReference type="ARBA" id="ARBA00023015"/>
    </source>
</evidence>
<dbReference type="Proteomes" id="UP000093199">
    <property type="component" value="Unassembled WGS sequence"/>
</dbReference>
<reference evidence="5 6" key="1">
    <citation type="submission" date="2016-07" db="EMBL/GenBank/DDBJ databases">
        <title>Caryophanon tenue genome sequencing.</title>
        <authorList>
            <person name="Verma A."/>
            <person name="Pal Y."/>
            <person name="Krishnamurthi S."/>
        </authorList>
    </citation>
    <scope>NUCLEOTIDE SEQUENCE [LARGE SCALE GENOMIC DNA]</scope>
    <source>
        <strain evidence="5 6">DSM 14152</strain>
    </source>
</reference>
<dbReference type="PANTHER" id="PTHR44846">
    <property type="entry name" value="MANNOSYL-D-GLYCERATE TRANSPORT/METABOLISM SYSTEM REPRESSOR MNGR-RELATED"/>
    <property type="match status" value="1"/>
</dbReference>
<dbReference type="PROSITE" id="PS50949">
    <property type="entry name" value="HTH_GNTR"/>
    <property type="match status" value="1"/>
</dbReference>
<accession>A0A1C0YI16</accession>
<protein>
    <submittedName>
        <fullName evidence="5">Transcriptional regulator</fullName>
    </submittedName>
</protein>
<keyword evidence="1" id="KW-0805">Transcription regulation</keyword>
<dbReference type="GO" id="GO:0045892">
    <property type="term" value="P:negative regulation of DNA-templated transcription"/>
    <property type="evidence" value="ECO:0007669"/>
    <property type="project" value="TreeGrafter"/>
</dbReference>
<evidence type="ECO:0000313" key="6">
    <source>
        <dbReference type="Proteomes" id="UP000093199"/>
    </source>
</evidence>
<dbReference type="InterPro" id="IPR028978">
    <property type="entry name" value="Chorismate_lyase_/UTRA_dom_sf"/>
</dbReference>
<sequence>MLKFDSPLPLHIQLKEILLRDIRADIYDDKIPSERELMDLYQVSRSTVRQAVTHLVQERVLEKVHGKGTFITKQNAVHDWLNTLNSFSETVKRLGMTPGAVLLEAQRQQASEQEQQYLQCDDVFLIARLRTANDLPIAVERHFYAPEVGEQLATYDLNAVTIYDVIEQQLQLVMVEAEQMICCCPISVEDAALLNIAPHTNVLCIERTILSLDGKVLEYYKSYFHPELYSLRLKIQR</sequence>
<dbReference type="OrthoDB" id="9815017at2"/>
<dbReference type="InterPro" id="IPR011663">
    <property type="entry name" value="UTRA"/>
</dbReference>
<dbReference type="SMART" id="SM00345">
    <property type="entry name" value="HTH_GNTR"/>
    <property type="match status" value="1"/>
</dbReference>
<dbReference type="STRING" id="33978.A6M13_12515"/>
<dbReference type="EMBL" id="MASJ01000008">
    <property type="protein sequence ID" value="OCS86774.1"/>
    <property type="molecule type" value="Genomic_DNA"/>
</dbReference>
<dbReference type="SUPFAM" id="SSF46785">
    <property type="entry name" value="Winged helix' DNA-binding domain"/>
    <property type="match status" value="1"/>
</dbReference>
<evidence type="ECO:0000256" key="3">
    <source>
        <dbReference type="ARBA" id="ARBA00023163"/>
    </source>
</evidence>
<dbReference type="PANTHER" id="PTHR44846:SF1">
    <property type="entry name" value="MANNOSYL-D-GLYCERATE TRANSPORT_METABOLISM SYSTEM REPRESSOR MNGR-RELATED"/>
    <property type="match status" value="1"/>
</dbReference>
<dbReference type="InterPro" id="IPR036390">
    <property type="entry name" value="WH_DNA-bd_sf"/>
</dbReference>
<evidence type="ECO:0000313" key="5">
    <source>
        <dbReference type="EMBL" id="OCS86774.1"/>
    </source>
</evidence>
<dbReference type="Gene3D" id="1.10.10.10">
    <property type="entry name" value="Winged helix-like DNA-binding domain superfamily/Winged helix DNA-binding domain"/>
    <property type="match status" value="1"/>
</dbReference>
<dbReference type="SUPFAM" id="SSF64288">
    <property type="entry name" value="Chorismate lyase-like"/>
    <property type="match status" value="1"/>
</dbReference>
<dbReference type="Gene3D" id="3.40.1410.10">
    <property type="entry name" value="Chorismate lyase-like"/>
    <property type="match status" value="1"/>
</dbReference>
<comment type="caution">
    <text evidence="5">The sequence shown here is derived from an EMBL/GenBank/DDBJ whole genome shotgun (WGS) entry which is preliminary data.</text>
</comment>
<dbReference type="CDD" id="cd07377">
    <property type="entry name" value="WHTH_GntR"/>
    <property type="match status" value="1"/>
</dbReference>
<proteinExistence type="predicted"/>
<dbReference type="InterPro" id="IPR050679">
    <property type="entry name" value="Bact_HTH_transcr_reg"/>
</dbReference>
<evidence type="ECO:0000256" key="2">
    <source>
        <dbReference type="ARBA" id="ARBA00023125"/>
    </source>
</evidence>
<keyword evidence="3" id="KW-0804">Transcription</keyword>
<dbReference type="Pfam" id="PF07702">
    <property type="entry name" value="UTRA"/>
    <property type="match status" value="1"/>
</dbReference>
<keyword evidence="6" id="KW-1185">Reference proteome</keyword>
<dbReference type="RefSeq" id="WP_066544421.1">
    <property type="nucleotide sequence ID" value="NZ_MASJ01000008.1"/>
</dbReference>
<evidence type="ECO:0000259" key="4">
    <source>
        <dbReference type="PROSITE" id="PS50949"/>
    </source>
</evidence>
<feature type="domain" description="HTH gntR-type" evidence="4">
    <location>
        <begin position="8"/>
        <end position="74"/>
    </location>
</feature>
<dbReference type="SMART" id="SM00866">
    <property type="entry name" value="UTRA"/>
    <property type="match status" value="1"/>
</dbReference>
<gene>
    <name evidence="5" type="ORF">A6M13_12515</name>
</gene>
<organism evidence="5 6">
    <name type="scientific">Caryophanon tenue</name>
    <dbReference type="NCBI Taxonomy" id="33978"/>
    <lineage>
        <taxon>Bacteria</taxon>
        <taxon>Bacillati</taxon>
        <taxon>Bacillota</taxon>
        <taxon>Bacilli</taxon>
        <taxon>Bacillales</taxon>
        <taxon>Caryophanaceae</taxon>
        <taxon>Caryophanon</taxon>
    </lineage>
</organism>
<keyword evidence="2" id="KW-0238">DNA-binding</keyword>
<dbReference type="Pfam" id="PF00392">
    <property type="entry name" value="GntR"/>
    <property type="match status" value="1"/>
</dbReference>
<name>A0A1C0YI16_9BACL</name>
<dbReference type="PRINTS" id="PR00035">
    <property type="entry name" value="HTHGNTR"/>
</dbReference>
<dbReference type="InterPro" id="IPR036388">
    <property type="entry name" value="WH-like_DNA-bd_sf"/>
</dbReference>
<dbReference type="InterPro" id="IPR000524">
    <property type="entry name" value="Tscrpt_reg_HTH_GntR"/>
</dbReference>
<dbReference type="GO" id="GO:0003677">
    <property type="term" value="F:DNA binding"/>
    <property type="evidence" value="ECO:0007669"/>
    <property type="project" value="UniProtKB-KW"/>
</dbReference>
<dbReference type="GO" id="GO:0003700">
    <property type="term" value="F:DNA-binding transcription factor activity"/>
    <property type="evidence" value="ECO:0007669"/>
    <property type="project" value="InterPro"/>
</dbReference>